<dbReference type="PROSITE" id="PS51257">
    <property type="entry name" value="PROKAR_LIPOPROTEIN"/>
    <property type="match status" value="1"/>
</dbReference>
<organism evidence="2 3">
    <name type="scientific">Profundicola chukchiensis</name>
    <dbReference type="NCBI Taxonomy" id="2961959"/>
    <lineage>
        <taxon>Bacteria</taxon>
        <taxon>Pseudomonadati</taxon>
        <taxon>Bacteroidota</taxon>
        <taxon>Flavobacteriia</taxon>
        <taxon>Flavobacteriales</taxon>
        <taxon>Weeksellaceae</taxon>
        <taxon>Profundicola</taxon>
    </lineage>
</organism>
<evidence type="ECO:0000313" key="3">
    <source>
        <dbReference type="Proteomes" id="UP001152599"/>
    </source>
</evidence>
<dbReference type="RefSeq" id="WP_304417505.1">
    <property type="nucleotide sequence ID" value="NZ_JANAIE010000006.1"/>
</dbReference>
<reference evidence="2" key="1">
    <citation type="submission" date="2022-07" db="EMBL/GenBank/DDBJ databases">
        <title>Description and genome-wide analysis of Profundicola chukchiensis gen. nov., sp. nov., marine bacteria isolated from bottom sediments of the Chukchi Sea.</title>
        <authorList>
            <person name="Romanenko L."/>
            <person name="Otstavnykh N."/>
            <person name="Kurilenko V."/>
            <person name="Eremeev V."/>
            <person name="Velansky P."/>
            <person name="Mikhailov V."/>
            <person name="Isaeva M."/>
        </authorList>
    </citation>
    <scope>NUCLEOTIDE SEQUENCE</scope>
    <source>
        <strain evidence="2">KMM 9713</strain>
    </source>
</reference>
<keyword evidence="3" id="KW-1185">Reference proteome</keyword>
<dbReference type="Gene3D" id="2.160.20.120">
    <property type="match status" value="1"/>
</dbReference>
<name>A0A9X4RVT9_9FLAO</name>
<evidence type="ECO:0000259" key="1">
    <source>
        <dbReference type="Pfam" id="PF10988"/>
    </source>
</evidence>
<gene>
    <name evidence="2" type="ORF">NMK71_06910</name>
</gene>
<comment type="caution">
    <text evidence="2">The sequence shown here is derived from an EMBL/GenBank/DDBJ whole genome shotgun (WGS) entry which is preliminary data.</text>
</comment>
<feature type="domain" description="Putative auto-transporter adhesin head GIN" evidence="1">
    <location>
        <begin position="38"/>
        <end position="220"/>
    </location>
</feature>
<protein>
    <submittedName>
        <fullName evidence="2">DUF2807 domain-containing protein</fullName>
    </submittedName>
</protein>
<dbReference type="AlphaFoldDB" id="A0A9X4RVT9"/>
<dbReference type="InterPro" id="IPR021255">
    <property type="entry name" value="DUF2807"/>
</dbReference>
<dbReference type="EMBL" id="JANCMU010000003">
    <property type="protein sequence ID" value="MDG4946140.1"/>
    <property type="molecule type" value="Genomic_DNA"/>
</dbReference>
<accession>A0A9X4RVT9</accession>
<dbReference type="Pfam" id="PF10988">
    <property type="entry name" value="DUF2807"/>
    <property type="match status" value="1"/>
</dbReference>
<proteinExistence type="predicted"/>
<sequence>MNKFLFILSIFSLALTSCSDGIKGEGDVGLAVDFKIEAFDAIDANGSFKMILIPNDSSYVSVQTHKNLIENMDIYVQNKTLHIGEKTAVEAFESYVIYLYYHQDLNKISTAGKVLLETEGIINFDNFELETSDASNVNQFGIIAKEAKITVLDKSEVNVHGETSTLKLKAKDYAKVDLSDFDVRVLDVDLAGEADVEANIGKELSGRILQNSTLEYQGNPMKDVEVKDNGELLKK</sequence>
<evidence type="ECO:0000313" key="2">
    <source>
        <dbReference type="EMBL" id="MDG4946140.1"/>
    </source>
</evidence>
<dbReference type="Proteomes" id="UP001152599">
    <property type="component" value="Unassembled WGS sequence"/>
</dbReference>